<keyword evidence="3" id="KW-0804">Transcription</keyword>
<feature type="domain" description="HTH lacI-type" evidence="4">
    <location>
        <begin position="4"/>
        <end position="58"/>
    </location>
</feature>
<dbReference type="PANTHER" id="PTHR30146:SF109">
    <property type="entry name" value="HTH-TYPE TRANSCRIPTIONAL REGULATOR GALS"/>
    <property type="match status" value="1"/>
</dbReference>
<dbReference type="CDD" id="cd01392">
    <property type="entry name" value="HTH_LacI"/>
    <property type="match status" value="1"/>
</dbReference>
<dbReference type="EMBL" id="AP027732">
    <property type="protein sequence ID" value="BDZ48512.1"/>
    <property type="molecule type" value="Genomic_DNA"/>
</dbReference>
<dbReference type="PROSITE" id="PS00356">
    <property type="entry name" value="HTH_LACI_1"/>
    <property type="match status" value="1"/>
</dbReference>
<dbReference type="PANTHER" id="PTHR30146">
    <property type="entry name" value="LACI-RELATED TRANSCRIPTIONAL REPRESSOR"/>
    <property type="match status" value="1"/>
</dbReference>
<evidence type="ECO:0000256" key="2">
    <source>
        <dbReference type="ARBA" id="ARBA00023125"/>
    </source>
</evidence>
<dbReference type="PROSITE" id="PS50932">
    <property type="entry name" value="HTH_LACI_2"/>
    <property type="match status" value="1"/>
</dbReference>
<dbReference type="InterPro" id="IPR046335">
    <property type="entry name" value="LacI/GalR-like_sensor"/>
</dbReference>
<dbReference type="InterPro" id="IPR000843">
    <property type="entry name" value="HTH_LacI"/>
</dbReference>
<evidence type="ECO:0000313" key="5">
    <source>
        <dbReference type="EMBL" id="BDZ48512.1"/>
    </source>
</evidence>
<evidence type="ECO:0000256" key="1">
    <source>
        <dbReference type="ARBA" id="ARBA00023015"/>
    </source>
</evidence>
<dbReference type="Proteomes" id="UP001321486">
    <property type="component" value="Chromosome"/>
</dbReference>
<dbReference type="Gene3D" id="3.40.50.2300">
    <property type="match status" value="2"/>
</dbReference>
<dbReference type="InterPro" id="IPR028082">
    <property type="entry name" value="Peripla_BP_I"/>
</dbReference>
<keyword evidence="2" id="KW-0238">DNA-binding</keyword>
<reference evidence="6" key="1">
    <citation type="journal article" date="2019" name="Int. J. Syst. Evol. Microbiol.">
        <title>The Global Catalogue of Microorganisms (GCM) 10K type strain sequencing project: providing services to taxonomists for standard genome sequencing and annotation.</title>
        <authorList>
            <consortium name="The Broad Institute Genomics Platform"/>
            <consortium name="The Broad Institute Genome Sequencing Center for Infectious Disease"/>
            <person name="Wu L."/>
            <person name="Ma J."/>
        </authorList>
    </citation>
    <scope>NUCLEOTIDE SEQUENCE [LARGE SCALE GENOMIC DNA]</scope>
    <source>
        <strain evidence="6">NBRC 108728</strain>
    </source>
</reference>
<proteinExistence type="predicted"/>
<keyword evidence="6" id="KW-1185">Reference proteome</keyword>
<dbReference type="CDD" id="cd06267">
    <property type="entry name" value="PBP1_LacI_sugar_binding-like"/>
    <property type="match status" value="1"/>
</dbReference>
<evidence type="ECO:0000256" key="3">
    <source>
        <dbReference type="ARBA" id="ARBA00023163"/>
    </source>
</evidence>
<sequence length="345" mass="37282">MNNVRLVDVAAHAGVSMKTVSNVVHAYPHIRPATRAKVQAAIDELGYRPHSAARRLATGRTGMLSLAIPVLDIPYFAELARCLADEAARRDYRVLIQQTIAGEKAERAALDVSEAGLVDGILAHPVSLSADEIEQAVARQPIVLLGEGDVPSRFDRVMIDNVKAAREAVDLLVRLGRRRIAFLGVERAPLTPPTVDRIAGYRQGLEEAGLEIDDDLLIPLDGFGSGDALRAIERTLAAGTRFDGIVCRHDGVALGALRALRAAKVRVPDDVALVGWDDDTAGEFLETSLTTVRPDKQMIATTAIDLLIERIEGYDGPGRHVIVPHTIEIRESAPLPASDRGFRDS</sequence>
<dbReference type="RefSeq" id="WP_286345476.1">
    <property type="nucleotide sequence ID" value="NZ_AP027732.1"/>
</dbReference>
<dbReference type="Pfam" id="PF00356">
    <property type="entry name" value="LacI"/>
    <property type="match status" value="1"/>
</dbReference>
<organism evidence="5 6">
    <name type="scientific">Frondihabitans sucicola</name>
    <dbReference type="NCBI Taxonomy" id="1268041"/>
    <lineage>
        <taxon>Bacteria</taxon>
        <taxon>Bacillati</taxon>
        <taxon>Actinomycetota</taxon>
        <taxon>Actinomycetes</taxon>
        <taxon>Micrococcales</taxon>
        <taxon>Microbacteriaceae</taxon>
        <taxon>Frondihabitans</taxon>
    </lineage>
</organism>
<dbReference type="SMART" id="SM00354">
    <property type="entry name" value="HTH_LACI"/>
    <property type="match status" value="1"/>
</dbReference>
<dbReference type="Pfam" id="PF13377">
    <property type="entry name" value="Peripla_BP_3"/>
    <property type="match status" value="1"/>
</dbReference>
<dbReference type="Gene3D" id="1.10.260.40">
    <property type="entry name" value="lambda repressor-like DNA-binding domains"/>
    <property type="match status" value="1"/>
</dbReference>
<dbReference type="SUPFAM" id="SSF47413">
    <property type="entry name" value="lambda repressor-like DNA-binding domains"/>
    <property type="match status" value="1"/>
</dbReference>
<evidence type="ECO:0000259" key="4">
    <source>
        <dbReference type="PROSITE" id="PS50932"/>
    </source>
</evidence>
<keyword evidence="1" id="KW-0805">Transcription regulation</keyword>
<name>A0ABN6XX53_9MICO</name>
<dbReference type="SUPFAM" id="SSF53822">
    <property type="entry name" value="Periplasmic binding protein-like I"/>
    <property type="match status" value="1"/>
</dbReference>
<accession>A0ABN6XX53</accession>
<evidence type="ECO:0000313" key="6">
    <source>
        <dbReference type="Proteomes" id="UP001321486"/>
    </source>
</evidence>
<protein>
    <submittedName>
        <fullName evidence="5">LacI family transcriptional regulator</fullName>
    </submittedName>
</protein>
<dbReference type="InterPro" id="IPR010982">
    <property type="entry name" value="Lambda_DNA-bd_dom_sf"/>
</dbReference>
<gene>
    <name evidence="5" type="ORF">GCM10025867_07530</name>
</gene>